<dbReference type="Gene3D" id="3.20.20.70">
    <property type="entry name" value="Aldolase class I"/>
    <property type="match status" value="1"/>
</dbReference>
<evidence type="ECO:0000256" key="5">
    <source>
        <dbReference type="ARBA" id="ARBA00023277"/>
    </source>
</evidence>
<dbReference type="Pfam" id="PF01081">
    <property type="entry name" value="Aldolase"/>
    <property type="match status" value="1"/>
</dbReference>
<gene>
    <name evidence="6" type="primary">eda</name>
    <name evidence="6" type="ORF">HLUCCA11_17265</name>
</gene>
<accession>A0A0P7ZGK6</accession>
<evidence type="ECO:0000256" key="3">
    <source>
        <dbReference type="ARBA" id="ARBA00011233"/>
    </source>
</evidence>
<evidence type="ECO:0000256" key="4">
    <source>
        <dbReference type="ARBA" id="ARBA00023239"/>
    </source>
</evidence>
<evidence type="ECO:0000256" key="1">
    <source>
        <dbReference type="ARBA" id="ARBA00004761"/>
    </source>
</evidence>
<comment type="caution">
    <text evidence="6">The sequence shown here is derived from an EMBL/GenBank/DDBJ whole genome shotgun (WGS) entry which is preliminary data.</text>
</comment>
<keyword evidence="4" id="KW-0456">Lyase</keyword>
<dbReference type="SUPFAM" id="SSF51569">
    <property type="entry name" value="Aldolase"/>
    <property type="match status" value="1"/>
</dbReference>
<dbReference type="PANTHER" id="PTHR30246">
    <property type="entry name" value="2-KETO-3-DEOXY-6-PHOSPHOGLUCONATE ALDOLASE"/>
    <property type="match status" value="1"/>
</dbReference>
<dbReference type="InterPro" id="IPR000887">
    <property type="entry name" value="Aldlse_KDPG_KHG"/>
</dbReference>
<protein>
    <submittedName>
        <fullName evidence="6">Bifunctional 2-dehydro-3-deoxyphosphogluconate aldolase / (4S)-4-hydroxy-2-oxoglutarate aldolase Eda</fullName>
    </submittedName>
</protein>
<dbReference type="NCBIfam" id="NF005673">
    <property type="entry name" value="PRK07455.1"/>
    <property type="match status" value="1"/>
</dbReference>
<dbReference type="EMBL" id="LJZR01000027">
    <property type="protein sequence ID" value="KPQ33760.1"/>
    <property type="molecule type" value="Genomic_DNA"/>
</dbReference>
<reference evidence="6 7" key="1">
    <citation type="submission" date="2015-09" db="EMBL/GenBank/DDBJ databases">
        <title>Identification and resolution of microdiversity through metagenomic sequencing of parallel consortia.</title>
        <authorList>
            <person name="Nelson W.C."/>
            <person name="Romine M.F."/>
            <person name="Lindemann S.R."/>
        </authorList>
    </citation>
    <scope>NUCLEOTIDE SEQUENCE [LARGE SCALE GENOMIC DNA]</scope>
    <source>
        <strain evidence="6">Ana</strain>
    </source>
</reference>
<dbReference type="NCBIfam" id="TIGR01182">
    <property type="entry name" value="eda"/>
    <property type="match status" value="1"/>
</dbReference>
<keyword evidence="5" id="KW-0119">Carbohydrate metabolism</keyword>
<evidence type="ECO:0000256" key="2">
    <source>
        <dbReference type="ARBA" id="ARBA00006906"/>
    </source>
</evidence>
<evidence type="ECO:0000313" key="7">
    <source>
        <dbReference type="Proteomes" id="UP000050465"/>
    </source>
</evidence>
<dbReference type="CDD" id="cd00452">
    <property type="entry name" value="KDPG_aldolase"/>
    <property type="match status" value="1"/>
</dbReference>
<name>A0A0P7ZGK6_9CYAN</name>
<comment type="pathway">
    <text evidence="1">Carbohydrate acid metabolism.</text>
</comment>
<organism evidence="6 7">
    <name type="scientific">Phormidesmis priestleyi Ana</name>
    <dbReference type="NCBI Taxonomy" id="1666911"/>
    <lineage>
        <taxon>Bacteria</taxon>
        <taxon>Bacillati</taxon>
        <taxon>Cyanobacteriota</taxon>
        <taxon>Cyanophyceae</taxon>
        <taxon>Leptolyngbyales</taxon>
        <taxon>Leptolyngbyaceae</taxon>
        <taxon>Phormidesmis</taxon>
    </lineage>
</organism>
<sequence>MHLTEVEEIRSQWLALLVRYRAIAIIRAPTVAVGVAMAEAAVAGGFRLIEVAWNNAQAVAMMEAIRQALPNCIVGVGTVLTAADLQGAIAAQAQFCFTPHTDPHCIALACAHRLPIISGAMTPTEILSAWRAGSASVKVFPISVLGNGAYIRSVLGPLGPIPLVPTGGVTRETVADLIGSGAVAVGLSTALFPPAEVAAGDWAAIKARSKELLTLVSEY</sequence>
<dbReference type="STRING" id="1666911.HLUCCA11_17265"/>
<dbReference type="Proteomes" id="UP000050465">
    <property type="component" value="Unassembled WGS sequence"/>
</dbReference>
<comment type="subunit">
    <text evidence="3">Homotrimer.</text>
</comment>
<dbReference type="GO" id="GO:0016829">
    <property type="term" value="F:lyase activity"/>
    <property type="evidence" value="ECO:0007669"/>
    <property type="project" value="UniProtKB-KW"/>
</dbReference>
<dbReference type="AlphaFoldDB" id="A0A0P7ZGK6"/>
<dbReference type="InterPro" id="IPR013785">
    <property type="entry name" value="Aldolase_TIM"/>
</dbReference>
<dbReference type="PANTHER" id="PTHR30246:SF1">
    <property type="entry name" value="2-DEHYDRO-3-DEOXY-6-PHOSPHOGALACTONATE ALDOLASE-RELATED"/>
    <property type="match status" value="1"/>
</dbReference>
<evidence type="ECO:0000313" key="6">
    <source>
        <dbReference type="EMBL" id="KPQ33760.1"/>
    </source>
</evidence>
<proteinExistence type="inferred from homology"/>
<comment type="similarity">
    <text evidence="2">Belongs to the KHG/KDPG aldolase family.</text>
</comment>